<comment type="caution">
    <text evidence="1">The sequence shown here is derived from an EMBL/GenBank/DDBJ whole genome shotgun (WGS) entry which is preliminary data.</text>
</comment>
<sequence length="46" mass="4660">MENNILVELKITELEERVEFGLCGGGGGGGGCGCGGEDPSPPQPQQ</sequence>
<organism evidence="1 2">
    <name type="scientific">Rheinheimera soli</name>
    <dbReference type="NCBI Taxonomy" id="443616"/>
    <lineage>
        <taxon>Bacteria</taxon>
        <taxon>Pseudomonadati</taxon>
        <taxon>Pseudomonadota</taxon>
        <taxon>Gammaproteobacteria</taxon>
        <taxon>Chromatiales</taxon>
        <taxon>Chromatiaceae</taxon>
        <taxon>Rheinheimera</taxon>
    </lineage>
</organism>
<dbReference type="RefSeq" id="WP_310280968.1">
    <property type="nucleotide sequence ID" value="NZ_JAVDWR010000018.1"/>
</dbReference>
<dbReference type="EMBL" id="JAVDWR010000018">
    <property type="protein sequence ID" value="MDR7122614.1"/>
    <property type="molecule type" value="Genomic_DNA"/>
</dbReference>
<name>A0ABU1W3P6_9GAMM</name>
<keyword evidence="2" id="KW-1185">Reference proteome</keyword>
<evidence type="ECO:0000313" key="1">
    <source>
        <dbReference type="EMBL" id="MDR7122614.1"/>
    </source>
</evidence>
<dbReference type="Proteomes" id="UP001257909">
    <property type="component" value="Unassembled WGS sequence"/>
</dbReference>
<gene>
    <name evidence="1" type="ORF">J2W69_003589</name>
</gene>
<evidence type="ECO:0000313" key="2">
    <source>
        <dbReference type="Proteomes" id="UP001257909"/>
    </source>
</evidence>
<reference evidence="1 2" key="1">
    <citation type="submission" date="2023-07" db="EMBL/GenBank/DDBJ databases">
        <title>Sorghum-associated microbial communities from plants grown in Nebraska, USA.</title>
        <authorList>
            <person name="Schachtman D."/>
        </authorList>
    </citation>
    <scope>NUCLEOTIDE SEQUENCE [LARGE SCALE GENOMIC DNA]</scope>
    <source>
        <strain evidence="1 2">4138</strain>
    </source>
</reference>
<evidence type="ECO:0008006" key="3">
    <source>
        <dbReference type="Google" id="ProtNLM"/>
    </source>
</evidence>
<accession>A0ABU1W3P6</accession>
<protein>
    <recommendedName>
        <fullName evidence="3">Bacteriocin microcin</fullName>
    </recommendedName>
</protein>
<proteinExistence type="predicted"/>